<feature type="signal peptide" evidence="10">
    <location>
        <begin position="1"/>
        <end position="27"/>
    </location>
</feature>
<evidence type="ECO:0000313" key="12">
    <source>
        <dbReference type="EMBL" id="SDM68759.1"/>
    </source>
</evidence>
<evidence type="ECO:0000256" key="7">
    <source>
        <dbReference type="PIRSR" id="PIRSR618044-1"/>
    </source>
</evidence>
<dbReference type="SUPFAM" id="SSF56601">
    <property type="entry name" value="beta-lactamase/transpeptidase-like"/>
    <property type="match status" value="1"/>
</dbReference>
<feature type="active site" evidence="7">
    <location>
        <position position="126"/>
    </location>
</feature>
<keyword evidence="4" id="KW-0133">Cell shape</keyword>
<feature type="binding site" evidence="8">
    <location>
        <position position="234"/>
    </location>
    <ligand>
        <name>substrate</name>
    </ligand>
</feature>
<gene>
    <name evidence="12" type="ORF">SAMN05421869_15222</name>
</gene>
<feature type="active site" description="Proton acceptor" evidence="7">
    <location>
        <position position="70"/>
    </location>
</feature>
<dbReference type="InterPro" id="IPR012338">
    <property type="entry name" value="Beta-lactam/transpept-like"/>
</dbReference>
<evidence type="ECO:0000256" key="2">
    <source>
        <dbReference type="ARBA" id="ARBA00022729"/>
    </source>
</evidence>
<dbReference type="GO" id="GO:0006508">
    <property type="term" value="P:proteolysis"/>
    <property type="evidence" value="ECO:0007669"/>
    <property type="project" value="InterPro"/>
</dbReference>
<keyword evidence="2 10" id="KW-0732">Signal</keyword>
<dbReference type="PANTHER" id="PTHR21581">
    <property type="entry name" value="D-ALANYL-D-ALANINE CARBOXYPEPTIDASE"/>
    <property type="match status" value="1"/>
</dbReference>
<evidence type="ECO:0000256" key="8">
    <source>
        <dbReference type="PIRSR" id="PIRSR618044-2"/>
    </source>
</evidence>
<keyword evidence="3" id="KW-0378">Hydrolase</keyword>
<dbReference type="GO" id="GO:0071555">
    <property type="term" value="P:cell wall organization"/>
    <property type="evidence" value="ECO:0007669"/>
    <property type="project" value="UniProtKB-KW"/>
</dbReference>
<name>A0A1G9V9C5_9ACTN</name>
<keyword evidence="6" id="KW-0961">Cell wall biogenesis/degradation</keyword>
<dbReference type="InterPro" id="IPR001967">
    <property type="entry name" value="Peptidase_S11_N"/>
</dbReference>
<feature type="domain" description="Peptidase S11 D-alanyl-D-alanine carboxypeptidase A N-terminal" evidence="11">
    <location>
        <begin position="31"/>
        <end position="264"/>
    </location>
</feature>
<dbReference type="GO" id="GO:0009002">
    <property type="term" value="F:serine-type D-Ala-D-Ala carboxypeptidase activity"/>
    <property type="evidence" value="ECO:0007669"/>
    <property type="project" value="InterPro"/>
</dbReference>
<dbReference type="Gene3D" id="3.40.710.10">
    <property type="entry name" value="DD-peptidase/beta-lactamase superfamily"/>
    <property type="match status" value="1"/>
</dbReference>
<keyword evidence="5" id="KW-0573">Peptidoglycan synthesis</keyword>
<evidence type="ECO:0000259" key="11">
    <source>
        <dbReference type="Pfam" id="PF00768"/>
    </source>
</evidence>
<reference evidence="12 13" key="1">
    <citation type="submission" date="2016-10" db="EMBL/GenBank/DDBJ databases">
        <authorList>
            <person name="de Groot N.N."/>
        </authorList>
    </citation>
    <scope>NUCLEOTIDE SEQUENCE [LARGE SCALE GENOMIC DNA]</scope>
    <source>
        <strain evidence="12 13">CGMCC 4.6533</strain>
    </source>
</reference>
<protein>
    <submittedName>
        <fullName evidence="12">D-alanyl-D-alanine carboxypeptidase (Penicillin-binding protein 5/6)</fullName>
    </submittedName>
</protein>
<dbReference type="Proteomes" id="UP000199202">
    <property type="component" value="Unassembled WGS sequence"/>
</dbReference>
<evidence type="ECO:0000256" key="4">
    <source>
        <dbReference type="ARBA" id="ARBA00022960"/>
    </source>
</evidence>
<dbReference type="GO" id="GO:0009252">
    <property type="term" value="P:peptidoglycan biosynthetic process"/>
    <property type="evidence" value="ECO:0007669"/>
    <property type="project" value="UniProtKB-KW"/>
</dbReference>
<evidence type="ECO:0000256" key="5">
    <source>
        <dbReference type="ARBA" id="ARBA00022984"/>
    </source>
</evidence>
<dbReference type="PRINTS" id="PR00725">
    <property type="entry name" value="DADACBPTASE1"/>
</dbReference>
<comment type="similarity">
    <text evidence="1 9">Belongs to the peptidase S11 family.</text>
</comment>
<accession>A0A1G9V9C5</accession>
<keyword evidence="12" id="KW-0645">Protease</keyword>
<evidence type="ECO:0000256" key="1">
    <source>
        <dbReference type="ARBA" id="ARBA00007164"/>
    </source>
</evidence>
<keyword evidence="13" id="KW-1185">Reference proteome</keyword>
<dbReference type="AlphaFoldDB" id="A0A1G9V9C5"/>
<feature type="active site" description="Proton acceptor" evidence="7">
    <location>
        <position position="67"/>
    </location>
</feature>
<feature type="chain" id="PRO_5039316859" evidence="10">
    <location>
        <begin position="28"/>
        <end position="287"/>
    </location>
</feature>
<evidence type="ECO:0000256" key="9">
    <source>
        <dbReference type="RuleBase" id="RU004016"/>
    </source>
</evidence>
<keyword evidence="12" id="KW-0121">Carboxypeptidase</keyword>
<dbReference type="Pfam" id="PF00768">
    <property type="entry name" value="Peptidase_S11"/>
    <property type="match status" value="1"/>
</dbReference>
<dbReference type="PANTHER" id="PTHR21581:SF33">
    <property type="entry name" value="D-ALANYL-D-ALANINE CARBOXYPEPTIDASE DACB"/>
    <property type="match status" value="1"/>
</dbReference>
<evidence type="ECO:0000256" key="6">
    <source>
        <dbReference type="ARBA" id="ARBA00023316"/>
    </source>
</evidence>
<evidence type="ECO:0000256" key="3">
    <source>
        <dbReference type="ARBA" id="ARBA00022801"/>
    </source>
</evidence>
<dbReference type="InterPro" id="IPR018044">
    <property type="entry name" value="Peptidase_S11"/>
</dbReference>
<organism evidence="12 13">
    <name type="scientific">Nonomuraea jiangxiensis</name>
    <dbReference type="NCBI Taxonomy" id="633440"/>
    <lineage>
        <taxon>Bacteria</taxon>
        <taxon>Bacillati</taxon>
        <taxon>Actinomycetota</taxon>
        <taxon>Actinomycetes</taxon>
        <taxon>Streptosporangiales</taxon>
        <taxon>Streptosporangiaceae</taxon>
        <taxon>Nonomuraea</taxon>
    </lineage>
</organism>
<evidence type="ECO:0000313" key="13">
    <source>
        <dbReference type="Proteomes" id="UP000199202"/>
    </source>
</evidence>
<dbReference type="STRING" id="633440.SAMN05421869_15222"/>
<evidence type="ECO:0000256" key="10">
    <source>
        <dbReference type="SAM" id="SignalP"/>
    </source>
</evidence>
<dbReference type="EMBL" id="FNDJ01000052">
    <property type="protein sequence ID" value="SDM68759.1"/>
    <property type="molecule type" value="Genomic_DNA"/>
</dbReference>
<proteinExistence type="inferred from homology"/>
<sequence>MFAMRTGGFIGSATLALVVGFASPAVAVAQETAAHAPKVAARAAYVVDSSGTVLFGKRETDRFPVASLVKVMTAYVVLREARLSDTITITSADVKYGSRGGATTAGLKPGERLTVRDLLYALLLPSAADAANALARRYGPGRTAFVAKMNQAARSLGLEDTRYTNTDGMPDPSPGHSTAVDQAKLAQHMLESSTFRTIVGTKVHTVAKSAVHRPHTWRNSNELLSRASGVLGVKTGYIKAAGYCLMFAGERSGEQVVGVLLNGSTSESRFATAERLLDYAGDRLAGR</sequence>
<dbReference type="GO" id="GO:0008360">
    <property type="term" value="P:regulation of cell shape"/>
    <property type="evidence" value="ECO:0007669"/>
    <property type="project" value="UniProtKB-KW"/>
</dbReference>